<name>A0ABW4GZ58_9ACTN</name>
<protein>
    <recommendedName>
        <fullName evidence="4">Secreted protein</fullName>
    </recommendedName>
</protein>
<comment type="caution">
    <text evidence="2">The sequence shown here is derived from an EMBL/GenBank/DDBJ whole genome shotgun (WGS) entry which is preliminary data.</text>
</comment>
<evidence type="ECO:0000256" key="1">
    <source>
        <dbReference type="SAM" id="SignalP"/>
    </source>
</evidence>
<dbReference type="Proteomes" id="UP001597097">
    <property type="component" value="Unassembled WGS sequence"/>
</dbReference>
<evidence type="ECO:0008006" key="4">
    <source>
        <dbReference type="Google" id="ProtNLM"/>
    </source>
</evidence>
<evidence type="ECO:0000313" key="3">
    <source>
        <dbReference type="Proteomes" id="UP001597097"/>
    </source>
</evidence>
<accession>A0ABW4GZ58</accession>
<feature type="signal peptide" evidence="1">
    <location>
        <begin position="1"/>
        <end position="28"/>
    </location>
</feature>
<feature type="chain" id="PRO_5046873070" description="Secreted protein" evidence="1">
    <location>
        <begin position="29"/>
        <end position="82"/>
    </location>
</feature>
<keyword evidence="1" id="KW-0732">Signal</keyword>
<keyword evidence="3" id="KW-1185">Reference proteome</keyword>
<sequence length="82" mass="9368">MRRRITALSLLAVTALAPVLVTSTPAHASSQLQVVYTNLPYDVCISFGRSGQETGRWQTWWCSTHQPENPMFYTYDLWAYVN</sequence>
<reference evidence="3" key="1">
    <citation type="journal article" date="2019" name="Int. J. Syst. Evol. Microbiol.">
        <title>The Global Catalogue of Microorganisms (GCM) 10K type strain sequencing project: providing services to taxonomists for standard genome sequencing and annotation.</title>
        <authorList>
            <consortium name="The Broad Institute Genomics Platform"/>
            <consortium name="The Broad Institute Genome Sequencing Center for Infectious Disease"/>
            <person name="Wu L."/>
            <person name="Ma J."/>
        </authorList>
    </citation>
    <scope>NUCLEOTIDE SEQUENCE [LARGE SCALE GENOMIC DNA]</scope>
    <source>
        <strain evidence="3">CGMCC 1.15399</strain>
    </source>
</reference>
<organism evidence="2 3">
    <name type="scientific">Nonomuraea guangzhouensis</name>
    <dbReference type="NCBI Taxonomy" id="1291555"/>
    <lineage>
        <taxon>Bacteria</taxon>
        <taxon>Bacillati</taxon>
        <taxon>Actinomycetota</taxon>
        <taxon>Actinomycetes</taxon>
        <taxon>Streptosporangiales</taxon>
        <taxon>Streptosporangiaceae</taxon>
        <taxon>Nonomuraea</taxon>
    </lineage>
</organism>
<dbReference type="RefSeq" id="WP_219536336.1">
    <property type="nucleotide sequence ID" value="NZ_JAHKRM010000029.1"/>
</dbReference>
<evidence type="ECO:0000313" key="2">
    <source>
        <dbReference type="EMBL" id="MFD1547829.1"/>
    </source>
</evidence>
<dbReference type="EMBL" id="JBHUCM010000084">
    <property type="protein sequence ID" value="MFD1547829.1"/>
    <property type="molecule type" value="Genomic_DNA"/>
</dbReference>
<gene>
    <name evidence="2" type="ORF">ACFSJ0_63130</name>
</gene>
<proteinExistence type="predicted"/>